<feature type="domain" description="Nudix hydrolase" evidence="3">
    <location>
        <begin position="94"/>
        <end position="226"/>
    </location>
</feature>
<dbReference type="HOGENOM" id="CLU_054299_3_0_6"/>
<accession>A1SZB8</accession>
<comment type="cofactor">
    <cofactor evidence="1">
        <name>Mg(2+)</name>
        <dbReference type="ChEBI" id="CHEBI:18420"/>
    </cofactor>
</comment>
<dbReference type="InterPro" id="IPR040618">
    <property type="entry name" value="Pre-Nudix"/>
</dbReference>
<evidence type="ECO:0000313" key="4">
    <source>
        <dbReference type="EMBL" id="ABM04833.1"/>
    </source>
</evidence>
<evidence type="ECO:0000313" key="5">
    <source>
        <dbReference type="Proteomes" id="UP000000639"/>
    </source>
</evidence>
<dbReference type="PROSITE" id="PS00893">
    <property type="entry name" value="NUDIX_BOX"/>
    <property type="match status" value="1"/>
</dbReference>
<dbReference type="InterPro" id="IPR015797">
    <property type="entry name" value="NUDIX_hydrolase-like_dom_sf"/>
</dbReference>
<dbReference type="AlphaFoldDB" id="A1SZB8"/>
<dbReference type="SUPFAM" id="SSF55811">
    <property type="entry name" value="Nudix"/>
    <property type="match status" value="1"/>
</dbReference>
<dbReference type="Pfam" id="PF18290">
    <property type="entry name" value="Nudix_hydro"/>
    <property type="match status" value="1"/>
</dbReference>
<proteinExistence type="predicted"/>
<dbReference type="PANTHER" id="PTHR13994">
    <property type="entry name" value="NUDIX HYDROLASE RELATED"/>
    <property type="match status" value="1"/>
</dbReference>
<dbReference type="RefSeq" id="WP_011771387.1">
    <property type="nucleotide sequence ID" value="NC_008709.1"/>
</dbReference>
<dbReference type="GO" id="GO:0047631">
    <property type="term" value="F:ADP-ribose diphosphatase activity"/>
    <property type="evidence" value="ECO:0007669"/>
    <property type="project" value="TreeGrafter"/>
</dbReference>
<dbReference type="PROSITE" id="PS51462">
    <property type="entry name" value="NUDIX"/>
    <property type="match status" value="1"/>
</dbReference>
<dbReference type="eggNOG" id="COG0494">
    <property type="taxonomic scope" value="Bacteria"/>
</dbReference>
<dbReference type="Gene3D" id="3.40.630.30">
    <property type="match status" value="1"/>
</dbReference>
<dbReference type="GO" id="GO:0051287">
    <property type="term" value="F:NAD binding"/>
    <property type="evidence" value="ECO:0007669"/>
    <property type="project" value="TreeGrafter"/>
</dbReference>
<dbReference type="PANTHER" id="PTHR13994:SF13">
    <property type="entry name" value="FI03680P"/>
    <property type="match status" value="1"/>
</dbReference>
<dbReference type="Proteomes" id="UP000000639">
    <property type="component" value="Chromosome"/>
</dbReference>
<dbReference type="InterPro" id="IPR000086">
    <property type="entry name" value="NUDIX_hydrolase_dom"/>
</dbReference>
<dbReference type="EMBL" id="CP000510">
    <property type="protein sequence ID" value="ABM04833.1"/>
    <property type="molecule type" value="Genomic_DNA"/>
</dbReference>
<dbReference type="OrthoDB" id="9787476at2"/>
<organism evidence="4 5">
    <name type="scientific">Psychromonas ingrahamii (strain DSM 17664 / CCUG 51855 / 37)</name>
    <dbReference type="NCBI Taxonomy" id="357804"/>
    <lineage>
        <taxon>Bacteria</taxon>
        <taxon>Pseudomonadati</taxon>
        <taxon>Pseudomonadota</taxon>
        <taxon>Gammaproteobacteria</taxon>
        <taxon>Alteromonadales</taxon>
        <taxon>Psychromonadaceae</taxon>
        <taxon>Psychromonas</taxon>
    </lineage>
</organism>
<gene>
    <name evidence="4" type="ordered locus">Ping_3145</name>
</gene>
<dbReference type="InterPro" id="IPR020084">
    <property type="entry name" value="NUDIX_hydrolase_CS"/>
</dbReference>
<dbReference type="Gene3D" id="3.90.79.10">
    <property type="entry name" value="Nucleoside Triphosphate Pyrophosphohydrolase"/>
    <property type="match status" value="1"/>
</dbReference>
<keyword evidence="2" id="KW-0378">Hydrolase</keyword>
<dbReference type="GO" id="GO:0035529">
    <property type="term" value="F:NADH pyrophosphatase activity"/>
    <property type="evidence" value="ECO:0007669"/>
    <property type="project" value="TreeGrafter"/>
</dbReference>
<reference evidence="4 5" key="1">
    <citation type="submission" date="2007-01" db="EMBL/GenBank/DDBJ databases">
        <title>Complete sequence of Psychromonas ingrahamii 37.</title>
        <authorList>
            <consortium name="US DOE Joint Genome Institute"/>
            <person name="Copeland A."/>
            <person name="Lucas S."/>
            <person name="Lapidus A."/>
            <person name="Barry K."/>
            <person name="Detter J.C."/>
            <person name="Glavina del Rio T."/>
            <person name="Hammon N."/>
            <person name="Israni S."/>
            <person name="Dalin E."/>
            <person name="Tice H."/>
            <person name="Pitluck S."/>
            <person name="Thompson L.S."/>
            <person name="Brettin T."/>
            <person name="Bruce D."/>
            <person name="Han C."/>
            <person name="Tapia R."/>
            <person name="Schmutz J."/>
            <person name="Larimer F."/>
            <person name="Land M."/>
            <person name="Hauser L."/>
            <person name="Kyrpides N."/>
            <person name="Ivanova N."/>
            <person name="Staley J."/>
            <person name="Richardson P."/>
        </authorList>
    </citation>
    <scope>NUCLEOTIDE SEQUENCE [LARGE SCALE GENOMIC DNA]</scope>
    <source>
        <strain evidence="4 5">37</strain>
    </source>
</reference>
<name>A1SZB8_PSYIN</name>
<sequence>MNYLNSTNNQYGGTYVSPKNLPDSSDAFVSQLNESLKIWQTQKIKVVWIKIPNARAKLLPLLYQAGFMNHHCDVNFMMLTLRLEDGAVIPPFAKHTIGVGGLVINDNNELLTVREKDHIKTHPHNWKFPGGMLDPYEHIEDGVIREVLEETNIQTEFHSFIGFRHHHQGQFNTSNIYAVCRLKPLTLDITIQESEIFDAKWFPIDDYLADEKIGKYNHHILQSALKNQGLESINLPGYMSSVQDYEVFITQ</sequence>
<dbReference type="PRINTS" id="PR01356">
    <property type="entry name" value="GFGPROTEIN"/>
</dbReference>
<dbReference type="Pfam" id="PF00293">
    <property type="entry name" value="NUDIX"/>
    <property type="match status" value="1"/>
</dbReference>
<dbReference type="KEGG" id="pin:Ping_3145"/>
<evidence type="ECO:0000256" key="1">
    <source>
        <dbReference type="ARBA" id="ARBA00001946"/>
    </source>
</evidence>
<evidence type="ECO:0000256" key="2">
    <source>
        <dbReference type="ARBA" id="ARBA00022801"/>
    </source>
</evidence>
<dbReference type="CDD" id="cd04670">
    <property type="entry name" value="NUDIX_ASFGF2_Nudt6"/>
    <property type="match status" value="1"/>
</dbReference>
<dbReference type="STRING" id="357804.Ping_3145"/>
<evidence type="ECO:0000259" key="3">
    <source>
        <dbReference type="PROSITE" id="PS51462"/>
    </source>
</evidence>
<dbReference type="InterPro" id="IPR003293">
    <property type="entry name" value="Nudix_hydrolase6-like"/>
</dbReference>
<protein>
    <submittedName>
        <fullName evidence="4">ADP-ribose pyrophosphatase</fullName>
    </submittedName>
</protein>
<keyword evidence="5" id="KW-1185">Reference proteome</keyword>